<proteinExistence type="predicted"/>
<reference evidence="1 2" key="1">
    <citation type="journal article" date="2013" name="J. Microbiol.">
        <title>Mucilaginibacter ginsenosidivorax sp. nov., with ginsenoside converting activity isolated from sediment.</title>
        <authorList>
            <person name="Kim J.K."/>
            <person name="Choi T.E."/>
            <person name="Liu Q.M."/>
            <person name="Park H.Y."/>
            <person name="Yi T.H."/>
            <person name="Yoon M.H."/>
            <person name="Kim S.C."/>
            <person name="Im W.T."/>
        </authorList>
    </citation>
    <scope>NUCLEOTIDE SEQUENCE [LARGE SCALE GENOMIC DNA]</scope>
    <source>
        <strain evidence="1 2">KHI28</strain>
    </source>
</reference>
<protein>
    <submittedName>
        <fullName evidence="1">Uncharacterized protein</fullName>
    </submittedName>
</protein>
<dbReference type="RefSeq" id="WP_147054021.1">
    <property type="nucleotide sequence ID" value="NZ_CP042437.1"/>
</dbReference>
<dbReference type="AlphaFoldDB" id="A0A5B8W1R3"/>
<dbReference type="Proteomes" id="UP000321362">
    <property type="component" value="Chromosome"/>
</dbReference>
<keyword evidence="2" id="KW-1185">Reference proteome</keyword>
<name>A0A5B8W1R3_9SPHI</name>
<sequence>MKKIDLTEAKKMVDHYHATRKTVIDKTHGINDTKSVWFDIDAFKDFVNKLPAHATGVRVHLASYDETHPTTPGQTTVMLAGTVSKDSNHTDALSDNSLLAEGLDPVNQGKNCPPDCTA</sequence>
<gene>
    <name evidence="1" type="ORF">FSB76_13190</name>
</gene>
<evidence type="ECO:0000313" key="1">
    <source>
        <dbReference type="EMBL" id="QEC76852.1"/>
    </source>
</evidence>
<dbReference type="OrthoDB" id="799624at2"/>
<accession>A0A5B8W1R3</accession>
<evidence type="ECO:0000313" key="2">
    <source>
        <dbReference type="Proteomes" id="UP000321362"/>
    </source>
</evidence>
<dbReference type="KEGG" id="mgk:FSB76_13190"/>
<organism evidence="1 2">
    <name type="scientific">Mucilaginibacter ginsenosidivorax</name>
    <dbReference type="NCBI Taxonomy" id="862126"/>
    <lineage>
        <taxon>Bacteria</taxon>
        <taxon>Pseudomonadati</taxon>
        <taxon>Bacteroidota</taxon>
        <taxon>Sphingobacteriia</taxon>
        <taxon>Sphingobacteriales</taxon>
        <taxon>Sphingobacteriaceae</taxon>
        <taxon>Mucilaginibacter</taxon>
    </lineage>
</organism>
<dbReference type="EMBL" id="CP042437">
    <property type="protein sequence ID" value="QEC76852.1"/>
    <property type="molecule type" value="Genomic_DNA"/>
</dbReference>